<dbReference type="Pfam" id="PF23519">
    <property type="entry name" value="Microp_apicomplexa_10"/>
    <property type="match status" value="1"/>
</dbReference>
<dbReference type="GeneID" id="40309654"/>
<dbReference type="KEGG" id="bbes:BESB_047240"/>
<reference evidence="1 2" key="1">
    <citation type="submission" date="2017-09" db="EMBL/GenBank/DDBJ databases">
        <title>Genome sequencing of Besnoitia besnoiti strain Bb-Ger1.</title>
        <authorList>
            <person name="Schares G."/>
            <person name="Venepally P."/>
            <person name="Lorenzi H.A."/>
        </authorList>
    </citation>
    <scope>NUCLEOTIDE SEQUENCE [LARGE SCALE GENOMIC DNA]</scope>
    <source>
        <strain evidence="1 2">Bb-Ger1</strain>
    </source>
</reference>
<evidence type="ECO:0000313" key="2">
    <source>
        <dbReference type="Proteomes" id="UP000224006"/>
    </source>
</evidence>
<dbReference type="OrthoDB" id="329659at2759"/>
<dbReference type="VEuPathDB" id="ToxoDB:BESB_047240"/>
<dbReference type="Proteomes" id="UP000224006">
    <property type="component" value="Chromosome III"/>
</dbReference>
<organism evidence="1 2">
    <name type="scientific">Besnoitia besnoiti</name>
    <name type="common">Apicomplexan protozoan</name>
    <dbReference type="NCBI Taxonomy" id="94643"/>
    <lineage>
        <taxon>Eukaryota</taxon>
        <taxon>Sar</taxon>
        <taxon>Alveolata</taxon>
        <taxon>Apicomplexa</taxon>
        <taxon>Conoidasida</taxon>
        <taxon>Coccidia</taxon>
        <taxon>Eucoccidiorida</taxon>
        <taxon>Eimeriorina</taxon>
        <taxon>Sarcocystidae</taxon>
        <taxon>Besnoitia</taxon>
    </lineage>
</organism>
<gene>
    <name evidence="1" type="ORF">BESB_047240</name>
</gene>
<protein>
    <submittedName>
        <fullName evidence="1">Uncharacterized protein</fullName>
    </submittedName>
</protein>
<keyword evidence="2" id="KW-1185">Reference proteome</keyword>
<proteinExistence type="predicted"/>
<dbReference type="AlphaFoldDB" id="A0A2A9MM14"/>
<dbReference type="EMBL" id="NWUJ01000003">
    <property type="protein sequence ID" value="PFH36532.1"/>
    <property type="molecule type" value="Genomic_DNA"/>
</dbReference>
<dbReference type="InterPro" id="IPR056349">
    <property type="entry name" value="Microp_apicomplexa_10"/>
</dbReference>
<name>A0A2A9MM14_BESBE</name>
<dbReference type="RefSeq" id="XP_029220541.1">
    <property type="nucleotide sequence ID" value="XM_029363175.1"/>
</dbReference>
<comment type="caution">
    <text evidence="1">The sequence shown here is derived from an EMBL/GenBank/DDBJ whole genome shotgun (WGS) entry which is preliminary data.</text>
</comment>
<evidence type="ECO:0000313" key="1">
    <source>
        <dbReference type="EMBL" id="PFH36532.1"/>
    </source>
</evidence>
<accession>A0A2A9MM14</accession>
<sequence>MSFLVMGLFSPGLRGANPTGARPKKPSGGRTILSCRGTPSKAYHLPSNVGLHLTGSVAGLRGGPIGEATAGSVLWERTPMTAIQKRSLYWPPPRSDRSKRLTLPSGKKCFVFNAKRDQDGDLEPVVCFVDSQNNLLMWFNEEEFLEFEKLVPRLESYYELWEEKAANTRTKETIAAEAASDIPSIGLDG</sequence>